<evidence type="ECO:0000313" key="2">
    <source>
        <dbReference type="EMBL" id="ASY95729.1"/>
    </source>
</evidence>
<gene>
    <name evidence="2" type="primary">orf584</name>
</gene>
<dbReference type="EMBL" id="KX524144">
    <property type="protein sequence ID" value="ASY95729.1"/>
    <property type="molecule type" value="Genomic_DNA"/>
</dbReference>
<accession>A0A3S6K252</accession>
<proteinExistence type="predicted"/>
<reference evidence="2" key="1">
    <citation type="submission" date="2016-07" db="EMBL/GenBank/DDBJ databases">
        <title>Mitochondrial genome evolution in stichotrich ciliates.</title>
        <authorList>
            <person name="Chen X."/>
            <person name="Landweber L."/>
        </authorList>
    </citation>
    <scope>NUCLEOTIDE SEQUENCE</scope>
</reference>
<protein>
    <submittedName>
        <fullName evidence="2">Uncharacterized protein</fullName>
    </submittedName>
</protein>
<evidence type="ECO:0000256" key="1">
    <source>
        <dbReference type="SAM" id="Phobius"/>
    </source>
</evidence>
<name>A0A3S6K252_STYLE</name>
<organism evidence="2">
    <name type="scientific">Stylonychia lemnae</name>
    <name type="common">Ciliate</name>
    <dbReference type="NCBI Taxonomy" id="5949"/>
    <lineage>
        <taxon>Eukaryota</taxon>
        <taxon>Sar</taxon>
        <taxon>Alveolata</taxon>
        <taxon>Ciliophora</taxon>
        <taxon>Intramacronucleata</taxon>
        <taxon>Spirotrichea</taxon>
        <taxon>Stichotrichia</taxon>
        <taxon>Sporadotrichida</taxon>
        <taxon>Oxytrichidae</taxon>
        <taxon>Stylonychinae</taxon>
        <taxon>Stylonychia</taxon>
    </lineage>
</organism>
<keyword evidence="1" id="KW-0472">Membrane</keyword>
<keyword evidence="1" id="KW-0812">Transmembrane</keyword>
<dbReference type="AlphaFoldDB" id="A0A3S6K252"/>
<keyword evidence="1" id="KW-1133">Transmembrane helix</keyword>
<geneLocation type="mitochondrion" evidence="2"/>
<feature type="transmembrane region" description="Helical" evidence="1">
    <location>
        <begin position="107"/>
        <end position="128"/>
    </location>
</feature>
<sequence>MENKIVFLHFLNLEQLTKMAINNWDLIKKKKKDSQVLRIIKNQYEILAIKKQKLKLGKIVFDIKELVYAEIPLMETLEIRYSRQDNTENDNLKLETRLNALKWKWDFYNIAAFFIVFLLFICLLDYWLQCWMLQNLPAFVLREERYEELLTFTFSSLKMSFNLSFFPSSIKYVNNTLFNNLAEYCIKFNIFF</sequence>
<keyword evidence="2" id="KW-0496">Mitochondrion</keyword>